<sequence length="36" mass="4258">MQLNWQVDQEARLLLLIPSFPIEGMHLLQFISPDTY</sequence>
<proteinExistence type="predicted"/>
<dbReference type="EMBL" id="GGEC01082430">
    <property type="protein sequence ID" value="MBX62914.1"/>
    <property type="molecule type" value="Transcribed_RNA"/>
</dbReference>
<reference evidence="1" key="1">
    <citation type="submission" date="2018-02" db="EMBL/GenBank/DDBJ databases">
        <title>Rhizophora mucronata_Transcriptome.</title>
        <authorList>
            <person name="Meera S.P."/>
            <person name="Sreeshan A."/>
            <person name="Augustine A."/>
        </authorList>
    </citation>
    <scope>NUCLEOTIDE SEQUENCE</scope>
    <source>
        <tissue evidence="1">Leaf</tissue>
    </source>
</reference>
<organism evidence="1">
    <name type="scientific">Rhizophora mucronata</name>
    <name type="common">Asiatic mangrove</name>
    <dbReference type="NCBI Taxonomy" id="61149"/>
    <lineage>
        <taxon>Eukaryota</taxon>
        <taxon>Viridiplantae</taxon>
        <taxon>Streptophyta</taxon>
        <taxon>Embryophyta</taxon>
        <taxon>Tracheophyta</taxon>
        <taxon>Spermatophyta</taxon>
        <taxon>Magnoliopsida</taxon>
        <taxon>eudicotyledons</taxon>
        <taxon>Gunneridae</taxon>
        <taxon>Pentapetalae</taxon>
        <taxon>rosids</taxon>
        <taxon>fabids</taxon>
        <taxon>Malpighiales</taxon>
        <taxon>Rhizophoraceae</taxon>
        <taxon>Rhizophora</taxon>
    </lineage>
</organism>
<evidence type="ECO:0000313" key="1">
    <source>
        <dbReference type="EMBL" id="MBX62914.1"/>
    </source>
</evidence>
<protein>
    <submittedName>
        <fullName evidence="1">Uncharacterized protein</fullName>
    </submittedName>
</protein>
<dbReference type="AlphaFoldDB" id="A0A2P2Q7G7"/>
<name>A0A2P2Q7G7_RHIMU</name>
<accession>A0A2P2Q7G7</accession>